<organism evidence="1 2">
    <name type="scientific">Staurois parvus</name>
    <dbReference type="NCBI Taxonomy" id="386267"/>
    <lineage>
        <taxon>Eukaryota</taxon>
        <taxon>Metazoa</taxon>
        <taxon>Chordata</taxon>
        <taxon>Craniata</taxon>
        <taxon>Vertebrata</taxon>
        <taxon>Euteleostomi</taxon>
        <taxon>Amphibia</taxon>
        <taxon>Batrachia</taxon>
        <taxon>Anura</taxon>
        <taxon>Neobatrachia</taxon>
        <taxon>Ranoidea</taxon>
        <taxon>Ranidae</taxon>
        <taxon>Staurois</taxon>
    </lineage>
</organism>
<comment type="caution">
    <text evidence="1">The sequence shown here is derived from an EMBL/GenBank/DDBJ whole genome shotgun (WGS) entry which is preliminary data.</text>
</comment>
<gene>
    <name evidence="1" type="ORF">SPARVUS_LOCUS11302046</name>
</gene>
<evidence type="ECO:0000313" key="2">
    <source>
        <dbReference type="Proteomes" id="UP001162483"/>
    </source>
</evidence>
<name>A0ABN9F660_9NEOB</name>
<dbReference type="EMBL" id="CATNWA010016364">
    <property type="protein sequence ID" value="CAI9592009.1"/>
    <property type="molecule type" value="Genomic_DNA"/>
</dbReference>
<dbReference type="Proteomes" id="UP001162483">
    <property type="component" value="Unassembled WGS sequence"/>
</dbReference>
<protein>
    <submittedName>
        <fullName evidence="1">Uncharacterized protein</fullName>
    </submittedName>
</protein>
<keyword evidence="2" id="KW-1185">Reference proteome</keyword>
<sequence>MCKRHHVHASHYCMVQLDRWWLELEIFLQQAE</sequence>
<proteinExistence type="predicted"/>
<evidence type="ECO:0000313" key="1">
    <source>
        <dbReference type="EMBL" id="CAI9592009.1"/>
    </source>
</evidence>
<reference evidence="1" key="1">
    <citation type="submission" date="2023-05" db="EMBL/GenBank/DDBJ databases">
        <authorList>
            <person name="Stuckert A."/>
        </authorList>
    </citation>
    <scope>NUCLEOTIDE SEQUENCE</scope>
</reference>
<accession>A0ABN9F660</accession>